<evidence type="ECO:0000256" key="5">
    <source>
        <dbReference type="ARBA" id="ARBA00022679"/>
    </source>
</evidence>
<name>A0AA40APW6_9PEZI</name>
<evidence type="ECO:0000256" key="9">
    <source>
        <dbReference type="ARBA" id="ARBA00022771"/>
    </source>
</evidence>
<keyword evidence="25" id="KW-1185">Reference proteome</keyword>
<keyword evidence="11" id="KW-0862">Zinc</keyword>
<dbReference type="InterPro" id="IPR013083">
    <property type="entry name" value="Znf_RING/FYVE/PHD"/>
</dbReference>
<feature type="region of interest" description="Disordered" evidence="20">
    <location>
        <begin position="509"/>
        <end position="560"/>
    </location>
</feature>
<evidence type="ECO:0000256" key="8">
    <source>
        <dbReference type="ARBA" id="ARBA00022729"/>
    </source>
</evidence>
<evidence type="ECO:0000256" key="12">
    <source>
        <dbReference type="ARBA" id="ARBA00022989"/>
    </source>
</evidence>
<feature type="transmembrane region" description="Helical" evidence="21">
    <location>
        <begin position="639"/>
        <end position="656"/>
    </location>
</feature>
<dbReference type="Proteomes" id="UP001172102">
    <property type="component" value="Unassembled WGS sequence"/>
</dbReference>
<dbReference type="PROSITE" id="PS50089">
    <property type="entry name" value="ZF_RING_2"/>
    <property type="match status" value="1"/>
</dbReference>
<keyword evidence="8 22" id="KW-0732">Signal</keyword>
<evidence type="ECO:0000259" key="23">
    <source>
        <dbReference type="PROSITE" id="PS50089"/>
    </source>
</evidence>
<evidence type="ECO:0000256" key="6">
    <source>
        <dbReference type="ARBA" id="ARBA00022692"/>
    </source>
</evidence>
<evidence type="ECO:0000256" key="3">
    <source>
        <dbReference type="ARBA" id="ARBA00004906"/>
    </source>
</evidence>
<dbReference type="FunFam" id="3.30.40.10:FF:000626">
    <property type="entry name" value="Transmembrane ubiquitin ligase 1"/>
    <property type="match status" value="1"/>
</dbReference>
<dbReference type="Pfam" id="PF11145">
    <property type="entry name" value="DUF2921"/>
    <property type="match status" value="1"/>
</dbReference>
<evidence type="ECO:0000256" key="2">
    <source>
        <dbReference type="ARBA" id="ARBA00004127"/>
    </source>
</evidence>
<keyword evidence="12 21" id="KW-1133">Transmembrane helix</keyword>
<organism evidence="24 25">
    <name type="scientific">Lasiosphaeris hirsuta</name>
    <dbReference type="NCBI Taxonomy" id="260670"/>
    <lineage>
        <taxon>Eukaryota</taxon>
        <taxon>Fungi</taxon>
        <taxon>Dikarya</taxon>
        <taxon>Ascomycota</taxon>
        <taxon>Pezizomycotina</taxon>
        <taxon>Sordariomycetes</taxon>
        <taxon>Sordariomycetidae</taxon>
        <taxon>Sordariales</taxon>
        <taxon>Lasiosphaeriaceae</taxon>
        <taxon>Lasiosphaeris</taxon>
    </lineage>
</organism>
<dbReference type="InterPro" id="IPR050731">
    <property type="entry name" value="HRD1_E3_ubiq-ligases"/>
</dbReference>
<dbReference type="GO" id="GO:0012505">
    <property type="term" value="C:endomembrane system"/>
    <property type="evidence" value="ECO:0007669"/>
    <property type="project" value="UniProtKB-SubCell"/>
</dbReference>
<dbReference type="InterPro" id="IPR024766">
    <property type="entry name" value="Znf_RING_H2"/>
</dbReference>
<feature type="transmembrane region" description="Helical" evidence="21">
    <location>
        <begin position="416"/>
        <end position="436"/>
    </location>
</feature>
<evidence type="ECO:0000256" key="18">
    <source>
        <dbReference type="ARBA" id="ARBA00082128"/>
    </source>
</evidence>
<evidence type="ECO:0000256" key="16">
    <source>
        <dbReference type="ARBA" id="ARBA00071072"/>
    </source>
</evidence>
<dbReference type="EC" id="2.3.2.27" evidence="4"/>
<comment type="subunit">
    <text evidence="15">Component of the DSC E3 ubiquitin ligase complex composed of dscA, dscB, dscC and dscD.</text>
</comment>
<comment type="caution">
    <text evidence="24">The sequence shown here is derived from an EMBL/GenBank/DDBJ whole genome shotgun (WGS) entry which is preliminary data.</text>
</comment>
<accession>A0AA40APW6</accession>
<dbReference type="EMBL" id="JAUKUA010000003">
    <property type="protein sequence ID" value="KAK0719775.1"/>
    <property type="molecule type" value="Genomic_DNA"/>
</dbReference>
<sequence length="876" mass="96963">MPAQPQAQDSGRIVLVLILLFWLMVTPDNGPVLISTPSLASARLQRQRQAYGVLNSTKWGDFSPRLADDSKGLVPRYLNLTGFRQDDGYAWADFGDFRDRCREWSRNAYSSHSGTDDWDRPGPTQLAWKNATGRVHGEWVRRPGTAVRQAAAYNLTELAPEVSWQGTRADWSRNVTGVHGKISLTLEEYEGIAEYEEETKEGKDARSAALVRETMAFVSLQDEASGSMSWNMRLHGVHWPRQGAILLTTTSEKFAGIFGLPHLSPGPDFFQSSQKLLNVTLDKVLRKKEKTRFTDPSNPWTSVVEGSDDSWALSPHCEYIMYVQLQPLDPRQAALNNYKNHAREGFSGLLDEMEKELRFPTGAPINVVPDLRMSLVAWSPDCGYFLESKGPPHYPSVDADHLVGVKEEVFLYQVKIWLLALAALYMGQVWLLKAQMKESCTPSTIGRVSFYTAGVMLLADGVVFTAAATLSLASTNAFLPCLLVTFATFMSMAIGGAFLQDVFKIQEPERRSRERDRRHNTTGSNTLAATPAPAPAPAPPAPRGDSLPRPVTAAPPRPASPPIIIPSDQDIAAEIAENTAAGAGTIATPLAAGTANTAARQAQATTFASIMGRFVFLGIVIIFLSVAASSWPAPIRACYINTVALLYLSLWVPQIWRNVQRNSRRAFAWRFMIGQSALRLAPFAYFYLRADNILFAEPDWRAFALLAGWLWVQLWVLAFQDVLGPRFGIPPSWMPEAWDYHPVLREDNVEAGGLPIGLVGGGGESEAGEESPMLERARSWSHGEADGVRERERDKDCERRGMHIRSMDCAICREVLEVPVVRAGAADPAAGGVAGVLARRAYMVTPCRHIFHTKCLEGWLRFRLQCPICREELPPL</sequence>
<gene>
    <name evidence="24" type="ORF">B0H67DRAFT_574111</name>
</gene>
<evidence type="ECO:0000256" key="22">
    <source>
        <dbReference type="SAM" id="SignalP"/>
    </source>
</evidence>
<feature type="signal peptide" evidence="22">
    <location>
        <begin position="1"/>
        <end position="27"/>
    </location>
</feature>
<protein>
    <recommendedName>
        <fullName evidence="16">DSC E3 ubiquitin ligase complex subunit A</fullName>
        <ecNumber evidence="4">2.3.2.27</ecNumber>
    </recommendedName>
    <alternativeName>
        <fullName evidence="17">Defective for SREBP cleavage protein A</fullName>
    </alternativeName>
    <alternativeName>
        <fullName evidence="18">RING-type E3 ubiquitin transferase dscA</fullName>
    </alternativeName>
</protein>
<keyword evidence="7" id="KW-0479">Metal-binding</keyword>
<feature type="compositionally biased region" description="Basic and acidic residues" evidence="20">
    <location>
        <begin position="509"/>
        <end position="519"/>
    </location>
</feature>
<feature type="transmembrane region" description="Helical" evidence="21">
    <location>
        <begin position="477"/>
        <end position="503"/>
    </location>
</feature>
<feature type="compositionally biased region" description="Pro residues" evidence="20">
    <location>
        <begin position="532"/>
        <end position="542"/>
    </location>
</feature>
<evidence type="ECO:0000256" key="19">
    <source>
        <dbReference type="PROSITE-ProRule" id="PRU00175"/>
    </source>
</evidence>
<evidence type="ECO:0000256" key="7">
    <source>
        <dbReference type="ARBA" id="ARBA00022723"/>
    </source>
</evidence>
<evidence type="ECO:0000256" key="20">
    <source>
        <dbReference type="SAM" id="MobiDB-lite"/>
    </source>
</evidence>
<evidence type="ECO:0000256" key="13">
    <source>
        <dbReference type="ARBA" id="ARBA00023136"/>
    </source>
</evidence>
<feature type="transmembrane region" description="Helical" evidence="21">
    <location>
        <begin position="668"/>
        <end position="688"/>
    </location>
</feature>
<dbReference type="SMART" id="SM00184">
    <property type="entry name" value="RING"/>
    <property type="match status" value="1"/>
</dbReference>
<dbReference type="PANTHER" id="PTHR22763:SF162">
    <property type="entry name" value="TRANSMEMBRANE E3 UBIQUITIN-PROTEIN LIGASE 1"/>
    <property type="match status" value="1"/>
</dbReference>
<dbReference type="SUPFAM" id="SSF57850">
    <property type="entry name" value="RING/U-box"/>
    <property type="match status" value="1"/>
</dbReference>
<dbReference type="GO" id="GO:0044695">
    <property type="term" value="C:Dsc E3 ubiquitin ligase complex"/>
    <property type="evidence" value="ECO:0007669"/>
    <property type="project" value="TreeGrafter"/>
</dbReference>
<evidence type="ECO:0000256" key="17">
    <source>
        <dbReference type="ARBA" id="ARBA00077885"/>
    </source>
</evidence>
<evidence type="ECO:0000313" key="24">
    <source>
        <dbReference type="EMBL" id="KAK0719775.1"/>
    </source>
</evidence>
<dbReference type="Pfam" id="PF12678">
    <property type="entry name" value="zf-rbx1"/>
    <property type="match status" value="1"/>
</dbReference>
<proteinExistence type="predicted"/>
<dbReference type="Gene3D" id="3.30.40.10">
    <property type="entry name" value="Zinc/RING finger domain, C3HC4 (zinc finger)"/>
    <property type="match status" value="1"/>
</dbReference>
<keyword evidence="5" id="KW-0808">Transferase</keyword>
<reference evidence="24" key="1">
    <citation type="submission" date="2023-06" db="EMBL/GenBank/DDBJ databases">
        <title>Genome-scale phylogeny and comparative genomics of the fungal order Sordariales.</title>
        <authorList>
            <consortium name="Lawrence Berkeley National Laboratory"/>
            <person name="Hensen N."/>
            <person name="Bonometti L."/>
            <person name="Westerberg I."/>
            <person name="Brannstrom I.O."/>
            <person name="Guillou S."/>
            <person name="Cros-Aarteil S."/>
            <person name="Calhoun S."/>
            <person name="Haridas S."/>
            <person name="Kuo A."/>
            <person name="Mondo S."/>
            <person name="Pangilinan J."/>
            <person name="Riley R."/>
            <person name="Labutti K."/>
            <person name="Andreopoulos B."/>
            <person name="Lipzen A."/>
            <person name="Chen C."/>
            <person name="Yanf M."/>
            <person name="Daum C."/>
            <person name="Ng V."/>
            <person name="Clum A."/>
            <person name="Steindorff A."/>
            <person name="Ohm R."/>
            <person name="Martin F."/>
            <person name="Silar P."/>
            <person name="Natvig D."/>
            <person name="Lalanne C."/>
            <person name="Gautier V."/>
            <person name="Ament-Velasquez S.L."/>
            <person name="Kruys A."/>
            <person name="Hutchinson M.I."/>
            <person name="Powell A.J."/>
            <person name="Barry K."/>
            <person name="Miller A.N."/>
            <person name="Grigoriev I.V."/>
            <person name="Debuchy R."/>
            <person name="Gladieux P."/>
            <person name="Thoren M.H."/>
            <person name="Johannesson H."/>
        </authorList>
    </citation>
    <scope>NUCLEOTIDE SEQUENCE</scope>
    <source>
        <strain evidence="24">SMH4607-1</strain>
    </source>
</reference>
<keyword evidence="13 21" id="KW-0472">Membrane</keyword>
<comment type="subcellular location">
    <subcellularLocation>
        <location evidence="2">Endomembrane system</location>
        <topology evidence="2">Multi-pass membrane protein</topology>
    </subcellularLocation>
</comment>
<dbReference type="InterPro" id="IPR021319">
    <property type="entry name" value="DUF2921"/>
</dbReference>
<keyword evidence="10" id="KW-0833">Ubl conjugation pathway</keyword>
<evidence type="ECO:0000256" key="14">
    <source>
        <dbReference type="ARBA" id="ARBA00056116"/>
    </source>
</evidence>
<feature type="chain" id="PRO_5041251666" description="DSC E3 ubiquitin ligase complex subunit A" evidence="22">
    <location>
        <begin position="28"/>
        <end position="876"/>
    </location>
</feature>
<comment type="pathway">
    <text evidence="3">Protein modification; protein ubiquitination.</text>
</comment>
<feature type="transmembrane region" description="Helical" evidence="21">
    <location>
        <begin position="700"/>
        <end position="719"/>
    </location>
</feature>
<dbReference type="GO" id="GO:0008270">
    <property type="term" value="F:zinc ion binding"/>
    <property type="evidence" value="ECO:0007669"/>
    <property type="project" value="UniProtKB-KW"/>
</dbReference>
<comment type="function">
    <text evidence="14">Catalytic component of the DSC E3 ubiquitin ligase complex which is required for the srbA transcriptional activator proteolytic cleavage to release the soluble transcription factor from the membrane in low oxygen or sterol conditions. Required for growth during hypoxia and triazole drug susceptibility, as well as for virulence in a murine model of invasive pulmonary aspergillosis (IPA).</text>
</comment>
<keyword evidence="6 21" id="KW-0812">Transmembrane</keyword>
<evidence type="ECO:0000313" key="25">
    <source>
        <dbReference type="Proteomes" id="UP001172102"/>
    </source>
</evidence>
<evidence type="ECO:0000256" key="11">
    <source>
        <dbReference type="ARBA" id="ARBA00022833"/>
    </source>
</evidence>
<dbReference type="PANTHER" id="PTHR22763">
    <property type="entry name" value="RING ZINC FINGER PROTEIN"/>
    <property type="match status" value="1"/>
</dbReference>
<dbReference type="AlphaFoldDB" id="A0AA40APW6"/>
<feature type="transmembrane region" description="Helical" evidence="21">
    <location>
        <begin position="614"/>
        <end position="633"/>
    </location>
</feature>
<keyword evidence="9 19" id="KW-0863">Zinc-finger</keyword>
<evidence type="ECO:0000256" key="21">
    <source>
        <dbReference type="SAM" id="Phobius"/>
    </source>
</evidence>
<evidence type="ECO:0000256" key="10">
    <source>
        <dbReference type="ARBA" id="ARBA00022786"/>
    </source>
</evidence>
<dbReference type="GO" id="GO:0061630">
    <property type="term" value="F:ubiquitin protein ligase activity"/>
    <property type="evidence" value="ECO:0007669"/>
    <property type="project" value="UniProtKB-EC"/>
</dbReference>
<comment type="catalytic activity">
    <reaction evidence="1">
        <text>S-ubiquitinyl-[E2 ubiquitin-conjugating enzyme]-L-cysteine + [acceptor protein]-L-lysine = [E2 ubiquitin-conjugating enzyme]-L-cysteine + N(6)-ubiquitinyl-[acceptor protein]-L-lysine.</text>
        <dbReference type="EC" id="2.3.2.27"/>
    </reaction>
</comment>
<evidence type="ECO:0000256" key="4">
    <source>
        <dbReference type="ARBA" id="ARBA00012483"/>
    </source>
</evidence>
<dbReference type="GO" id="GO:0043161">
    <property type="term" value="P:proteasome-mediated ubiquitin-dependent protein catabolic process"/>
    <property type="evidence" value="ECO:0007669"/>
    <property type="project" value="TreeGrafter"/>
</dbReference>
<feature type="domain" description="RING-type" evidence="23">
    <location>
        <begin position="809"/>
        <end position="870"/>
    </location>
</feature>
<feature type="transmembrane region" description="Helical" evidence="21">
    <location>
        <begin position="448"/>
        <end position="471"/>
    </location>
</feature>
<evidence type="ECO:0000256" key="1">
    <source>
        <dbReference type="ARBA" id="ARBA00000900"/>
    </source>
</evidence>
<dbReference type="InterPro" id="IPR001841">
    <property type="entry name" value="Znf_RING"/>
</dbReference>
<evidence type="ECO:0000256" key="15">
    <source>
        <dbReference type="ARBA" id="ARBA00063126"/>
    </source>
</evidence>